<dbReference type="AlphaFoldDB" id="A0A2S4N620"/>
<dbReference type="PROSITE" id="PS51257">
    <property type="entry name" value="PROKAR_LIPOPROTEIN"/>
    <property type="match status" value="1"/>
</dbReference>
<name>A0A2S4N620_9FLAO</name>
<dbReference type="InterPro" id="IPR029050">
    <property type="entry name" value="Immunoprotect_excell_Ig-like"/>
</dbReference>
<accession>A0A2S4N620</accession>
<evidence type="ECO:0000313" key="4">
    <source>
        <dbReference type="Proteomes" id="UP000237056"/>
    </source>
</evidence>
<feature type="domain" description="DUF4352" evidence="2">
    <location>
        <begin position="31"/>
        <end position="145"/>
    </location>
</feature>
<evidence type="ECO:0000313" key="3">
    <source>
        <dbReference type="EMBL" id="POS01120.1"/>
    </source>
</evidence>
<gene>
    <name evidence="3" type="ORF">Q361_11466</name>
</gene>
<dbReference type="Proteomes" id="UP000237056">
    <property type="component" value="Unassembled WGS sequence"/>
</dbReference>
<dbReference type="InterPro" id="IPR029051">
    <property type="entry name" value="DUF4352"/>
</dbReference>
<keyword evidence="1" id="KW-0732">Signal</keyword>
<reference evidence="3 4" key="1">
    <citation type="submission" date="2018-01" db="EMBL/GenBank/DDBJ databases">
        <title>Genomic Encyclopedia of Type Strains, Phase I: the one thousand microbial genomes (KMG-I) project.</title>
        <authorList>
            <person name="Goeker M."/>
        </authorList>
    </citation>
    <scope>NUCLEOTIDE SEQUENCE [LARGE SCALE GENOMIC DNA]</scope>
    <source>
        <strain evidence="3 4">DSM 17960</strain>
    </source>
</reference>
<dbReference type="RefSeq" id="WP_103726751.1">
    <property type="nucleotide sequence ID" value="NZ_PQNY01000014.1"/>
</dbReference>
<dbReference type="Pfam" id="PF11611">
    <property type="entry name" value="DUF4352"/>
    <property type="match status" value="1"/>
</dbReference>
<dbReference type="EMBL" id="PQNY01000014">
    <property type="protein sequence ID" value="POS01120.1"/>
    <property type="molecule type" value="Genomic_DNA"/>
</dbReference>
<evidence type="ECO:0000259" key="2">
    <source>
        <dbReference type="Pfam" id="PF11611"/>
    </source>
</evidence>
<comment type="caution">
    <text evidence="3">The sequence shown here is derived from an EMBL/GenBank/DDBJ whole genome shotgun (WGS) entry which is preliminary data.</text>
</comment>
<proteinExistence type="predicted"/>
<sequence>MKKNLVCCFAFSFVSCYTKFQTVPTRYNYSNSVSFTIDKVEEGHTIAVGNGSYNSKRGSKFVFVYMTFTNASQEKQDLNFHEFYLLNPRNKTKYGVEWAMILGPVNVFANLNSNIAKDDKKKRKLVFIFPEEDKAQKLMVKDSIVGIHYVN</sequence>
<evidence type="ECO:0000256" key="1">
    <source>
        <dbReference type="ARBA" id="ARBA00022729"/>
    </source>
</evidence>
<organism evidence="3 4">
    <name type="scientific">Flavobacterium croceum DSM 17960</name>
    <dbReference type="NCBI Taxonomy" id="1121886"/>
    <lineage>
        <taxon>Bacteria</taxon>
        <taxon>Pseudomonadati</taxon>
        <taxon>Bacteroidota</taxon>
        <taxon>Flavobacteriia</taxon>
        <taxon>Flavobacteriales</taxon>
        <taxon>Flavobacteriaceae</taxon>
        <taxon>Flavobacterium</taxon>
    </lineage>
</organism>
<dbReference type="OrthoDB" id="1436884at2"/>
<keyword evidence="4" id="KW-1185">Reference proteome</keyword>
<protein>
    <submittedName>
        <fullName evidence="3">Uncharacterized protein DUF4352</fullName>
    </submittedName>
</protein>
<dbReference type="Gene3D" id="2.60.40.1240">
    <property type="match status" value="1"/>
</dbReference>